<organism evidence="2 3">
    <name type="scientific">Xanthomonas bonasiae</name>
    <dbReference type="NCBI Taxonomy" id="2810351"/>
    <lineage>
        <taxon>Bacteria</taxon>
        <taxon>Pseudomonadati</taxon>
        <taxon>Pseudomonadota</taxon>
        <taxon>Gammaproteobacteria</taxon>
        <taxon>Lysobacterales</taxon>
        <taxon>Lysobacteraceae</taxon>
        <taxon>Xanthomonas</taxon>
    </lineage>
</organism>
<dbReference type="EMBL" id="JAFIWB010000010">
    <property type="protein sequence ID" value="MBN6102701.1"/>
    <property type="molecule type" value="Genomic_DNA"/>
</dbReference>
<keyword evidence="3" id="KW-1185">Reference proteome</keyword>
<evidence type="ECO:0000256" key="1">
    <source>
        <dbReference type="SAM" id="SignalP"/>
    </source>
</evidence>
<evidence type="ECO:0000313" key="3">
    <source>
        <dbReference type="Proteomes" id="UP000695802"/>
    </source>
</evidence>
<dbReference type="Proteomes" id="UP000695802">
    <property type="component" value="Unassembled WGS sequence"/>
</dbReference>
<feature type="signal peptide" evidence="1">
    <location>
        <begin position="1"/>
        <end position="19"/>
    </location>
</feature>
<feature type="chain" id="PRO_5046031304" evidence="1">
    <location>
        <begin position="20"/>
        <end position="293"/>
    </location>
</feature>
<protein>
    <submittedName>
        <fullName evidence="2">Uncharacterized protein</fullName>
    </submittedName>
</protein>
<reference evidence="2 3" key="1">
    <citation type="submission" date="2021-02" db="EMBL/GenBank/DDBJ databases">
        <title>Taxonomically Unique Crown Gall-Associated Xanthomonas Stains Have Deficiency in Virulence Repertories.</title>
        <authorList>
            <person name="Mafakheri H."/>
            <person name="Taghavi S.M."/>
            <person name="Dimkic I."/>
            <person name="Nemanja K."/>
            <person name="Osdaghi E."/>
        </authorList>
    </citation>
    <scope>NUCLEOTIDE SEQUENCE [LARGE SCALE GENOMIC DNA]</scope>
    <source>
        <strain evidence="2 3">FX4</strain>
    </source>
</reference>
<name>A0ABS3B3A7_9XANT</name>
<dbReference type="RefSeq" id="WP_206229745.1">
    <property type="nucleotide sequence ID" value="NZ_JAFIWB010000010.1"/>
</dbReference>
<keyword evidence="1" id="KW-0732">Signal</keyword>
<gene>
    <name evidence="2" type="ORF">JR064_11035</name>
</gene>
<accession>A0ABS3B3A7</accession>
<sequence length="293" mass="31638">MIKYIFGVSLLLASTGANAAIPVPCSTCKTDDDFRTRAMLEEAIGNRGGTYWVYNLADNTVQKWTIKASSGGGGGPVPTSVPSYLRGVAPASNGQTKGTVEASVVGEVQAGHKVFIEGGGSLRPIYSVPVSMLNMAVTNNQTAYDVVWDQNLKGQIESKFANRDFVLSVVKATFLAELTNMLQYTSNYLGLKDQARVVFRLVLSDGSYVDFFWDPLDTTADAQENSARTATGQVIPENIQQLQGKWVGETDNLGAFVEHAARLGASIEYVGEGNWINSISCSPKSCIVERNMR</sequence>
<evidence type="ECO:0000313" key="2">
    <source>
        <dbReference type="EMBL" id="MBN6102701.1"/>
    </source>
</evidence>
<proteinExistence type="predicted"/>
<comment type="caution">
    <text evidence="2">The sequence shown here is derived from an EMBL/GenBank/DDBJ whole genome shotgun (WGS) entry which is preliminary data.</text>
</comment>